<dbReference type="PANTHER" id="PTHR30404">
    <property type="entry name" value="N-ACETYLMURAMOYL-L-ALANINE AMIDASE"/>
    <property type="match status" value="1"/>
</dbReference>
<proteinExistence type="predicted"/>
<protein>
    <submittedName>
        <fullName evidence="3">N-acetylmuramoyl-L-alanine amidase</fullName>
    </submittedName>
</protein>
<dbReference type="Pfam" id="PF01520">
    <property type="entry name" value="Amidase_3"/>
    <property type="match status" value="1"/>
</dbReference>
<dbReference type="RefSeq" id="WP_251872076.1">
    <property type="nucleotide sequence ID" value="NZ_CP098755.1"/>
</dbReference>
<sequence>MADIKYLKVFVDPGHGGWDPGATNGTLKEKDLTLVIGKHVRDRLKALGATTQMSRETDIALGTDKAADLKARTTASNNFGASIFVSVHINSGGGTGLETWKHDNSSRYTGDLATAVQKRMVASLGLPDRKVKSAPSGRNGDNIYVIDPANNKAWAVLAEVGFIDHATDKEKLQSSQFLKDAGYAIADGINSFVNTLPPIE</sequence>
<dbReference type="InterPro" id="IPR002508">
    <property type="entry name" value="MurNAc-LAA_cat"/>
</dbReference>
<dbReference type="Proteomes" id="UP001056500">
    <property type="component" value="Chromosome"/>
</dbReference>
<dbReference type="SUPFAM" id="SSF53187">
    <property type="entry name" value="Zn-dependent exopeptidases"/>
    <property type="match status" value="1"/>
</dbReference>
<dbReference type="Gene3D" id="3.40.630.40">
    <property type="entry name" value="Zn-dependent exopeptidases"/>
    <property type="match status" value="1"/>
</dbReference>
<dbReference type="CDD" id="cd02696">
    <property type="entry name" value="MurNAc-LAA"/>
    <property type="match status" value="1"/>
</dbReference>
<keyword evidence="4" id="KW-1185">Reference proteome</keyword>
<evidence type="ECO:0000313" key="3">
    <source>
        <dbReference type="EMBL" id="USG64968.1"/>
    </source>
</evidence>
<feature type="domain" description="MurNAc-LAA" evidence="2">
    <location>
        <begin position="73"/>
        <end position="190"/>
    </location>
</feature>
<evidence type="ECO:0000259" key="2">
    <source>
        <dbReference type="SMART" id="SM00646"/>
    </source>
</evidence>
<keyword evidence="1" id="KW-0378">Hydrolase</keyword>
<dbReference type="InterPro" id="IPR050695">
    <property type="entry name" value="N-acetylmuramoyl_amidase_3"/>
</dbReference>
<dbReference type="PANTHER" id="PTHR30404:SF0">
    <property type="entry name" value="N-ACETYLMURAMOYL-L-ALANINE AMIDASE AMIC"/>
    <property type="match status" value="1"/>
</dbReference>
<name>A0ABY4WD26_9BACL</name>
<evidence type="ECO:0000313" key="4">
    <source>
        <dbReference type="Proteomes" id="UP001056500"/>
    </source>
</evidence>
<dbReference type="EMBL" id="CP098755">
    <property type="protein sequence ID" value="USG64968.1"/>
    <property type="molecule type" value="Genomic_DNA"/>
</dbReference>
<evidence type="ECO:0000256" key="1">
    <source>
        <dbReference type="ARBA" id="ARBA00022801"/>
    </source>
</evidence>
<accession>A0ABY4WD26</accession>
<reference evidence="3" key="1">
    <citation type="submission" date="2022-06" db="EMBL/GenBank/DDBJ databases">
        <title>Genome sequencing of Brevibacillus sp. BB3-R1.</title>
        <authorList>
            <person name="Heo J."/>
            <person name="Lee D."/>
            <person name="Won M."/>
            <person name="Han B.-H."/>
            <person name="Hong S.-B."/>
            <person name="Kwon S.-W."/>
        </authorList>
    </citation>
    <scope>NUCLEOTIDE SEQUENCE</scope>
    <source>
        <strain evidence="3">BB3-R1</strain>
    </source>
</reference>
<gene>
    <name evidence="3" type="ORF">NDK47_23035</name>
</gene>
<dbReference type="SMART" id="SM00646">
    <property type="entry name" value="Ami_3"/>
    <property type="match status" value="1"/>
</dbReference>
<organism evidence="3 4">
    <name type="scientific">Brevibacillus ruminantium</name>
    <dbReference type="NCBI Taxonomy" id="2950604"/>
    <lineage>
        <taxon>Bacteria</taxon>
        <taxon>Bacillati</taxon>
        <taxon>Bacillota</taxon>
        <taxon>Bacilli</taxon>
        <taxon>Bacillales</taxon>
        <taxon>Paenibacillaceae</taxon>
        <taxon>Brevibacillus</taxon>
    </lineage>
</organism>